<dbReference type="AlphaFoldDB" id="A0A6S7GLR4"/>
<gene>
    <name evidence="2" type="ORF">PACLA_8A072668</name>
</gene>
<accession>A0A6S7GLR4</accession>
<dbReference type="Proteomes" id="UP001152795">
    <property type="component" value="Unassembled WGS sequence"/>
</dbReference>
<reference evidence="2" key="1">
    <citation type="submission" date="2020-04" db="EMBL/GenBank/DDBJ databases">
        <authorList>
            <person name="Alioto T."/>
            <person name="Alioto T."/>
            <person name="Gomez Garrido J."/>
        </authorList>
    </citation>
    <scope>NUCLEOTIDE SEQUENCE</scope>
    <source>
        <strain evidence="2">A484AB</strain>
    </source>
</reference>
<sequence>MVQTEKSSRLRYSGSRSSVVKNGEAKIIVAIMINGCDYGKDDNGDDGGCDYVIDYGDIVVVDYGDDDNSDDHDGDDDNHDGDWDYGDDDNGEDHAGNCHLVMMMMKIMMVIVIDWGITP</sequence>
<name>A0A6S7GLR4_PARCT</name>
<protein>
    <submittedName>
        <fullName evidence="2">Uncharacterized protein</fullName>
    </submittedName>
</protein>
<comment type="caution">
    <text evidence="2">The sequence shown here is derived from an EMBL/GenBank/DDBJ whole genome shotgun (WGS) entry which is preliminary data.</text>
</comment>
<organism evidence="2 3">
    <name type="scientific">Paramuricea clavata</name>
    <name type="common">Red gorgonian</name>
    <name type="synonym">Violescent sea-whip</name>
    <dbReference type="NCBI Taxonomy" id="317549"/>
    <lineage>
        <taxon>Eukaryota</taxon>
        <taxon>Metazoa</taxon>
        <taxon>Cnidaria</taxon>
        <taxon>Anthozoa</taxon>
        <taxon>Octocorallia</taxon>
        <taxon>Malacalcyonacea</taxon>
        <taxon>Plexauridae</taxon>
        <taxon>Paramuricea</taxon>
    </lineage>
</organism>
<dbReference type="EMBL" id="CACRXK020002160">
    <property type="protein sequence ID" value="CAB3992968.1"/>
    <property type="molecule type" value="Genomic_DNA"/>
</dbReference>
<evidence type="ECO:0000313" key="3">
    <source>
        <dbReference type="Proteomes" id="UP001152795"/>
    </source>
</evidence>
<feature type="compositionally biased region" description="Acidic residues" evidence="1">
    <location>
        <begin position="63"/>
        <end position="89"/>
    </location>
</feature>
<evidence type="ECO:0000313" key="2">
    <source>
        <dbReference type="EMBL" id="CAB3992968.1"/>
    </source>
</evidence>
<evidence type="ECO:0000256" key="1">
    <source>
        <dbReference type="SAM" id="MobiDB-lite"/>
    </source>
</evidence>
<proteinExistence type="predicted"/>
<feature type="region of interest" description="Disordered" evidence="1">
    <location>
        <begin position="62"/>
        <end position="89"/>
    </location>
</feature>
<keyword evidence="3" id="KW-1185">Reference proteome</keyword>